<feature type="domain" description="Cas10/Cmr2 second palm" evidence="3">
    <location>
        <begin position="251"/>
        <end position="396"/>
    </location>
</feature>
<dbReference type="InterPro" id="IPR043128">
    <property type="entry name" value="Rev_trsase/Diguanyl_cyclase"/>
</dbReference>
<dbReference type="GO" id="GO:0051607">
    <property type="term" value="P:defense response to virus"/>
    <property type="evidence" value="ECO:0007669"/>
    <property type="project" value="UniProtKB-KW"/>
</dbReference>
<dbReference type="RefSeq" id="WP_109625751.1">
    <property type="nucleotide sequence ID" value="NZ_CABJAT010000009.1"/>
</dbReference>
<organism evidence="4 5">
    <name type="scientific">Murimonas intestini</name>
    <dbReference type="NCBI Taxonomy" id="1337051"/>
    <lineage>
        <taxon>Bacteria</taxon>
        <taxon>Bacillati</taxon>
        <taxon>Bacillota</taxon>
        <taxon>Clostridia</taxon>
        <taxon>Lachnospirales</taxon>
        <taxon>Lachnospiraceae</taxon>
        <taxon>Murimonas</taxon>
    </lineage>
</organism>
<accession>A0AB73T567</accession>
<gene>
    <name evidence="4" type="ORF">C7383_10445</name>
</gene>
<keyword evidence="2" id="KW-0051">Antiviral defense</keyword>
<dbReference type="InterPro" id="IPR052117">
    <property type="entry name" value="Cas10/Csm1_subtype-III-A"/>
</dbReference>
<evidence type="ECO:0000259" key="3">
    <source>
        <dbReference type="Pfam" id="PF22335"/>
    </source>
</evidence>
<sequence length="551" mass="63418">MDSKSNTYILAKYDVSGIQQYIFATNRLRENVGASFQVTRILEEYLPEAIKAATAPQQENITESINVLDWKIQDELRIFKDANIEAEIIYIGGGNAMVLFRDREVFQKVSQNLGEKVARGCQGIYLAVAYVNSKLNSFKNDVNELAKKMAENKANMIRQPIYSPFPVVEQDNSNHQPITRCLRHKNEEVENTGNMQAVENMTEMRYQKWMAYRCSRASKNKNLYPQIAGIADYDYPVDMDSLCREPGNDSYIAVVHIDGNGMGRQIQEVLGEQDAYEKAVPLLRKKSKEISGIFRNTYKAVLMRLWEHKELLRTDSKGDIIFPLRPIVLDGDDFTFLCTADLAIPIAAGFLKKLSVSQKEKIQKITACAGIAFVHSHFPFYEAYRIAEETCSTAKGKWYEEKKGKKGSMDKSFLDFRVLKGSEAGGTLKHRQWHMRPYSVDTEDQRIELDALVRLYETIKKMEEEWPSNRLHKIYRAILGGEGQLDFLDREFTSRGYSMKELMQTEKWKDSPLYDALELRGLCKVELLADFLGLQEKQVNEKMESENYFEK</sequence>
<dbReference type="PANTHER" id="PTHR36528">
    <property type="entry name" value="CRISPR SYSTEM SINGLE-STRAND-SPECIFIC DEOXYRIBONUCLEASE CAS10/CSM1 (SUBTYPE III-A)"/>
    <property type="match status" value="1"/>
</dbReference>
<evidence type="ECO:0000256" key="2">
    <source>
        <dbReference type="ARBA" id="ARBA00023118"/>
    </source>
</evidence>
<dbReference type="Proteomes" id="UP000245412">
    <property type="component" value="Unassembled WGS sequence"/>
</dbReference>
<dbReference type="GO" id="GO:0000166">
    <property type="term" value="F:nucleotide binding"/>
    <property type="evidence" value="ECO:0007669"/>
    <property type="project" value="UniProtKB-KW"/>
</dbReference>
<dbReference type="AlphaFoldDB" id="A0AB73T567"/>
<dbReference type="Gene3D" id="3.30.70.270">
    <property type="match status" value="1"/>
</dbReference>
<dbReference type="PANTHER" id="PTHR36528:SF1">
    <property type="entry name" value="CRISPR SYSTEM SINGLE-STRAND-SPECIFIC DEOXYRIBONUCLEASE CAS10_CSM1 (SUBTYPE III-A)"/>
    <property type="match status" value="1"/>
</dbReference>
<name>A0AB73T567_9FIRM</name>
<keyword evidence="5" id="KW-1185">Reference proteome</keyword>
<dbReference type="Pfam" id="PF22335">
    <property type="entry name" value="Cas10-Cmr2_palm2"/>
    <property type="match status" value="1"/>
</dbReference>
<dbReference type="InterPro" id="IPR054767">
    <property type="entry name" value="Cas10-Cmr2_palm2"/>
</dbReference>
<comment type="caution">
    <text evidence="4">The sequence shown here is derived from an EMBL/GenBank/DDBJ whole genome shotgun (WGS) entry which is preliminary data.</text>
</comment>
<proteinExistence type="predicted"/>
<keyword evidence="1" id="KW-0547">Nucleotide-binding</keyword>
<protein>
    <recommendedName>
        <fullName evidence="3">Cas10/Cmr2 second palm domain-containing protein</fullName>
    </recommendedName>
</protein>
<dbReference type="EMBL" id="QGGY01000004">
    <property type="protein sequence ID" value="PWJ76600.1"/>
    <property type="molecule type" value="Genomic_DNA"/>
</dbReference>
<evidence type="ECO:0000256" key="1">
    <source>
        <dbReference type="ARBA" id="ARBA00022741"/>
    </source>
</evidence>
<reference evidence="4 5" key="1">
    <citation type="submission" date="2018-05" db="EMBL/GenBank/DDBJ databases">
        <authorList>
            <person name="Goeker M."/>
            <person name="Huntemann M."/>
            <person name="Clum A."/>
            <person name="Pillay M."/>
            <person name="Palaniappan K."/>
            <person name="Varghese N."/>
            <person name="Mikhailova N."/>
            <person name="Stamatis D."/>
            <person name="Reddy T."/>
            <person name="Daum C."/>
            <person name="Shapiro N."/>
            <person name="Ivanova N."/>
            <person name="Kyrpides N."/>
            <person name="Woyke T."/>
        </authorList>
    </citation>
    <scope>NUCLEOTIDE SEQUENCE [LARGE SCALE GENOMIC DNA]</scope>
    <source>
        <strain evidence="4 5">DSM 26524</strain>
    </source>
</reference>
<evidence type="ECO:0000313" key="4">
    <source>
        <dbReference type="EMBL" id="PWJ76600.1"/>
    </source>
</evidence>
<evidence type="ECO:0000313" key="5">
    <source>
        <dbReference type="Proteomes" id="UP000245412"/>
    </source>
</evidence>